<comment type="caution">
    <text evidence="1">The sequence shown here is derived from an EMBL/GenBank/DDBJ whole genome shotgun (WGS) entry which is preliminary data.</text>
</comment>
<gene>
    <name evidence="1" type="ORF">QQF64_013193</name>
</gene>
<protein>
    <submittedName>
        <fullName evidence="1">Uncharacterized protein</fullName>
    </submittedName>
</protein>
<name>A0ABR3LU27_9TELE</name>
<reference evidence="1 2" key="1">
    <citation type="submission" date="2023-09" db="EMBL/GenBank/DDBJ databases">
        <authorList>
            <person name="Wang M."/>
        </authorList>
    </citation>
    <scope>NUCLEOTIDE SEQUENCE [LARGE SCALE GENOMIC DNA]</scope>
    <source>
        <strain evidence="1">GT-2023</strain>
        <tissue evidence="1">Liver</tissue>
    </source>
</reference>
<evidence type="ECO:0000313" key="1">
    <source>
        <dbReference type="EMBL" id="KAL1255132.1"/>
    </source>
</evidence>
<proteinExistence type="predicted"/>
<sequence>MVKAEGLHDVITCVTSWFSFCNLKGVSILSPVFCCSVFNKNGTDELINFITRRQQLETQREQLKLRCD</sequence>
<dbReference type="EMBL" id="JAYMGO010000019">
    <property type="protein sequence ID" value="KAL1255132.1"/>
    <property type="molecule type" value="Genomic_DNA"/>
</dbReference>
<accession>A0ABR3LU27</accession>
<dbReference type="Proteomes" id="UP001558613">
    <property type="component" value="Unassembled WGS sequence"/>
</dbReference>
<evidence type="ECO:0000313" key="2">
    <source>
        <dbReference type="Proteomes" id="UP001558613"/>
    </source>
</evidence>
<keyword evidence="2" id="KW-1185">Reference proteome</keyword>
<organism evidence="1 2">
    <name type="scientific">Cirrhinus molitorella</name>
    <name type="common">mud carp</name>
    <dbReference type="NCBI Taxonomy" id="172907"/>
    <lineage>
        <taxon>Eukaryota</taxon>
        <taxon>Metazoa</taxon>
        <taxon>Chordata</taxon>
        <taxon>Craniata</taxon>
        <taxon>Vertebrata</taxon>
        <taxon>Euteleostomi</taxon>
        <taxon>Actinopterygii</taxon>
        <taxon>Neopterygii</taxon>
        <taxon>Teleostei</taxon>
        <taxon>Ostariophysi</taxon>
        <taxon>Cypriniformes</taxon>
        <taxon>Cyprinidae</taxon>
        <taxon>Labeoninae</taxon>
        <taxon>Labeonini</taxon>
        <taxon>Cirrhinus</taxon>
    </lineage>
</organism>